<dbReference type="InterPro" id="IPR012336">
    <property type="entry name" value="Thioredoxin-like_fold"/>
</dbReference>
<evidence type="ECO:0000259" key="1">
    <source>
        <dbReference type="Pfam" id="PF13462"/>
    </source>
</evidence>
<keyword evidence="3" id="KW-1185">Reference proteome</keyword>
<comment type="caution">
    <text evidence="2">The sequence shown here is derived from an EMBL/GenBank/DDBJ whole genome shotgun (WGS) entry which is preliminary data.</text>
</comment>
<accession>A0A1S1HET7</accession>
<dbReference type="SUPFAM" id="SSF52833">
    <property type="entry name" value="Thioredoxin-like"/>
    <property type="match status" value="1"/>
</dbReference>
<dbReference type="Gene3D" id="3.40.30.10">
    <property type="entry name" value="Glutaredoxin"/>
    <property type="match status" value="1"/>
</dbReference>
<dbReference type="Pfam" id="PF13462">
    <property type="entry name" value="Thioredoxin_4"/>
    <property type="match status" value="1"/>
</dbReference>
<gene>
    <name evidence="2" type="ORF">BHE75_02726</name>
</gene>
<dbReference type="InterPro" id="IPR036249">
    <property type="entry name" value="Thioredoxin-like_sf"/>
</dbReference>
<reference evidence="2 3" key="1">
    <citation type="submission" date="2016-09" db="EMBL/GenBank/DDBJ databases">
        <title>Metabolic pathway, cell adaptation mechanisms and a novel monoxygenase revealed through proteogenomic-transcription analysis of a Sphingomonas haloaromaticamans strain degrading the fungicide ortho-phenylphenol.</title>
        <authorList>
            <person name="Perruchon C."/>
            <person name="Papadopoulou E.S."/>
            <person name="Rousidou C."/>
            <person name="Vasileiadis S."/>
            <person name="Tanou G."/>
            <person name="Amoutzias G."/>
            <person name="Molassiotis A."/>
            <person name="Karpouzas D.G."/>
        </authorList>
    </citation>
    <scope>NUCLEOTIDE SEQUENCE [LARGE SCALE GENOMIC DNA]</scope>
    <source>
        <strain evidence="2 3">P3</strain>
    </source>
</reference>
<evidence type="ECO:0000313" key="3">
    <source>
        <dbReference type="Proteomes" id="UP000179467"/>
    </source>
</evidence>
<dbReference type="Gene3D" id="1.10.40.110">
    <property type="match status" value="1"/>
</dbReference>
<sequence length="248" mass="26447">MKIDFRWAVAALALTAAGCGKQDATDNAAAAGNASAAATAPAGKDWTETVVKTPEGGFRMGNPDAPVKLVEYASLTCPHCADFSEHGVPKLREDYVRTGKVSWEFRTFVLNPVDVSISLLARCQGEGPFFKLVEQTYAEQKNWAPNISKISNAEITRIQGLPESQQFGALATAAGMDEFFRARGLSKEKADQCLADKAGLDQILAIRERGANQDKITGTPSFLINGKLAEGVYDFNSLSAALNTALGG</sequence>
<dbReference type="RefSeq" id="WP_015457269.1">
    <property type="nucleotide sequence ID" value="NZ_MIPT01000001.1"/>
</dbReference>
<feature type="domain" description="Thioredoxin-like fold" evidence="1">
    <location>
        <begin position="56"/>
        <end position="243"/>
    </location>
</feature>
<name>A0A1S1HET7_9SPHN</name>
<dbReference type="EMBL" id="MIPT01000001">
    <property type="protein sequence ID" value="OHT20725.1"/>
    <property type="molecule type" value="Genomic_DNA"/>
</dbReference>
<dbReference type="OrthoDB" id="8478320at2"/>
<dbReference type="AlphaFoldDB" id="A0A1S1HET7"/>
<evidence type="ECO:0000313" key="2">
    <source>
        <dbReference type="EMBL" id="OHT20725.1"/>
    </source>
</evidence>
<organism evidence="2 3">
    <name type="scientific">Edaphosphingomonas haloaromaticamans</name>
    <dbReference type="NCBI Taxonomy" id="653954"/>
    <lineage>
        <taxon>Bacteria</taxon>
        <taxon>Pseudomonadati</taxon>
        <taxon>Pseudomonadota</taxon>
        <taxon>Alphaproteobacteria</taxon>
        <taxon>Sphingomonadales</taxon>
        <taxon>Rhizorhabdaceae</taxon>
        <taxon>Edaphosphingomonas</taxon>
    </lineage>
</organism>
<dbReference type="Proteomes" id="UP000179467">
    <property type="component" value="Unassembled WGS sequence"/>
</dbReference>
<proteinExistence type="predicted"/>
<protein>
    <recommendedName>
        <fullName evidence="1">Thioredoxin-like fold domain-containing protein</fullName>
    </recommendedName>
</protein>